<keyword evidence="4" id="KW-1185">Reference proteome</keyword>
<dbReference type="PANTHER" id="PTHR14611">
    <property type="entry name" value="TECTONIC FAMILY MEMBER"/>
    <property type="match status" value="1"/>
</dbReference>
<accession>S9VFC8</accession>
<dbReference type="OrthoDB" id="2104337at2759"/>
<gene>
    <name evidence="3" type="ORF">STCU_06491</name>
</gene>
<sequence length="587" mass="64556">MKMPLIEKCFLFLFAVIFFTDINAYSTDTYPIDWEAVNANATSTRSLNSPYLGECMCDVTWGLCDINCCCDPDCTPATVSAFEFCLPEMNSAPSIRYCYPKTSATDIKRINNQNDIYIDKKTQGLNAICVVRANHPSDLYKYFSVPTSVSKPVGSSFVWNYSEGNAGFQIGEPMSLLKRTASTSTDFRNAGTFQIPSSDSRGDCRFPGQSVTFLSPVEGVSCMFLASRLCEAMPISYFTNLYLYNPGGNATAGTETTPITLHIYDQNNNLVMTLDPSVVPANSTYSTVLDTDLCTNAITKVTTVFEYNSTLDNKVVAASVSVYIKDVPISSFVPLTYQSFFRMSNQTIPENIISATPGYLPGLKIRAGTLETNSTTGSQAISERMSGFAIPSGGRDCSLENYRKVGFMYSVIASGCYKNFSESELINLCSSGSYDTIISVLSTSSIINVVGQTSDALANDTSMWISISGLSATVANSSTYNTIERKCENMVVGIKYEFVVARAGLEYNAQDIIVGAFASPILGTWQITNTSDFTSSAISRQKLKFEVEFSRYDPYSQATVRRRVKAPPILPRLDNTIFYPFRKPYKL</sequence>
<name>S9VFC8_9TRYP</name>
<feature type="domain" description="Tectonic-1-3 N-terminal" evidence="2">
    <location>
        <begin position="37"/>
        <end position="144"/>
    </location>
</feature>
<organism evidence="3 4">
    <name type="scientific">Strigomonas culicis</name>
    <dbReference type="NCBI Taxonomy" id="28005"/>
    <lineage>
        <taxon>Eukaryota</taxon>
        <taxon>Discoba</taxon>
        <taxon>Euglenozoa</taxon>
        <taxon>Kinetoplastea</taxon>
        <taxon>Metakinetoplastina</taxon>
        <taxon>Trypanosomatida</taxon>
        <taxon>Trypanosomatidae</taxon>
        <taxon>Strigomonadinae</taxon>
        <taxon>Strigomonas</taxon>
    </lineage>
</organism>
<evidence type="ECO:0000313" key="4">
    <source>
        <dbReference type="Proteomes" id="UP000015354"/>
    </source>
</evidence>
<feature type="signal peptide" evidence="1">
    <location>
        <begin position="1"/>
        <end position="24"/>
    </location>
</feature>
<dbReference type="Pfam" id="PF25752">
    <property type="entry name" value="DUF1619_N"/>
    <property type="match status" value="1"/>
</dbReference>
<comment type="caution">
    <text evidence="3">The sequence shown here is derived from an EMBL/GenBank/DDBJ whole genome shotgun (WGS) entry which is preliminary data.</text>
</comment>
<evidence type="ECO:0000259" key="2">
    <source>
        <dbReference type="Pfam" id="PF25752"/>
    </source>
</evidence>
<keyword evidence="1" id="KW-0732">Signal</keyword>
<dbReference type="Proteomes" id="UP000015354">
    <property type="component" value="Unassembled WGS sequence"/>
</dbReference>
<proteinExistence type="predicted"/>
<dbReference type="AlphaFoldDB" id="S9VFC8"/>
<protein>
    <submittedName>
        <fullName evidence="3">Tectonic-1</fullName>
    </submittedName>
</protein>
<feature type="chain" id="PRO_5004558582" evidence="1">
    <location>
        <begin position="25"/>
        <end position="587"/>
    </location>
</feature>
<dbReference type="InterPro" id="IPR057724">
    <property type="entry name" value="TCTN1-3_N"/>
</dbReference>
<dbReference type="PANTHER" id="PTHR14611:SF2">
    <property type="entry name" value="TECTONIC"/>
    <property type="match status" value="1"/>
</dbReference>
<reference evidence="3 4" key="1">
    <citation type="journal article" date="2013" name="PLoS ONE">
        <title>Predicting the Proteins of Angomonas deanei, Strigomonas culicis and Their Respective Endosymbionts Reveals New Aspects of the Trypanosomatidae Family.</title>
        <authorList>
            <person name="Motta M.C."/>
            <person name="Martins A.C."/>
            <person name="de Souza S.S."/>
            <person name="Catta-Preta C.M."/>
            <person name="Silva R."/>
            <person name="Klein C.C."/>
            <person name="de Almeida L.G."/>
            <person name="de Lima Cunha O."/>
            <person name="Ciapina L.P."/>
            <person name="Brocchi M."/>
            <person name="Colabardini A.C."/>
            <person name="de Araujo Lima B."/>
            <person name="Machado C.R."/>
            <person name="de Almeida Soares C.M."/>
            <person name="Probst C.M."/>
            <person name="de Menezes C.B."/>
            <person name="Thompson C.E."/>
            <person name="Bartholomeu D.C."/>
            <person name="Gradia D.F."/>
            <person name="Pavoni D.P."/>
            <person name="Grisard E.C."/>
            <person name="Fantinatti-Garboggini F."/>
            <person name="Marchini F.K."/>
            <person name="Rodrigues-Luiz G.F."/>
            <person name="Wagner G."/>
            <person name="Goldman G.H."/>
            <person name="Fietto J.L."/>
            <person name="Elias M.C."/>
            <person name="Goldman M.H."/>
            <person name="Sagot M.F."/>
            <person name="Pereira M."/>
            <person name="Stoco P.H."/>
            <person name="de Mendonca-Neto R.P."/>
            <person name="Teixeira S.M."/>
            <person name="Maciel T.E."/>
            <person name="de Oliveira Mendes T.A."/>
            <person name="Urmenyi T.P."/>
            <person name="de Souza W."/>
            <person name="Schenkman S."/>
            <person name="de Vasconcelos A.T."/>
        </authorList>
    </citation>
    <scope>NUCLEOTIDE SEQUENCE [LARGE SCALE GENOMIC DNA]</scope>
</reference>
<dbReference type="EMBL" id="ATMH01006491">
    <property type="protein sequence ID" value="EPY25756.1"/>
    <property type="molecule type" value="Genomic_DNA"/>
</dbReference>
<evidence type="ECO:0000256" key="1">
    <source>
        <dbReference type="SAM" id="SignalP"/>
    </source>
</evidence>
<evidence type="ECO:0000313" key="3">
    <source>
        <dbReference type="EMBL" id="EPY25756.1"/>
    </source>
</evidence>
<dbReference type="InterPro" id="IPR040354">
    <property type="entry name" value="TCTN1-3"/>
</dbReference>